<accession>A0AAX3BA86</accession>
<keyword evidence="3" id="KW-1185">Reference proteome</keyword>
<dbReference type="Pfam" id="PF10135">
    <property type="entry name" value="Rod-binding"/>
    <property type="match status" value="1"/>
</dbReference>
<protein>
    <submittedName>
        <fullName evidence="2">Rod-binding protein</fullName>
    </submittedName>
</protein>
<feature type="domain" description="Flagellar protein FlgJ N-terminal" evidence="1">
    <location>
        <begin position="53"/>
        <end position="100"/>
    </location>
</feature>
<evidence type="ECO:0000313" key="2">
    <source>
        <dbReference type="EMBL" id="URA09156.1"/>
    </source>
</evidence>
<dbReference type="InterPro" id="IPR019301">
    <property type="entry name" value="Flagellar_prot_FlgJ_N"/>
</dbReference>
<dbReference type="RefSeq" id="WP_271434282.1">
    <property type="nucleotide sequence ID" value="NZ_CP073355.1"/>
</dbReference>
<sequence>MMMQGSERVFQVSTERELSDLHVLKSRAQKADEKRMREVAAEFESLFVQELFKSMRRTIPKSDYLNGGLRQDIFEDMLYQEYARKISHSGGLGLGDMVYRYLLSTQKEKPLE</sequence>
<evidence type="ECO:0000259" key="1">
    <source>
        <dbReference type="Pfam" id="PF10135"/>
    </source>
</evidence>
<dbReference type="EMBL" id="CP073355">
    <property type="protein sequence ID" value="URA09156.1"/>
    <property type="molecule type" value="Genomic_DNA"/>
</dbReference>
<name>A0AAX3BA86_9SPIR</name>
<gene>
    <name evidence="2" type="ORF">KDW03_06500</name>
</gene>
<dbReference type="KEGG" id="taqu:KDW03_06500"/>
<dbReference type="Proteomes" id="UP001056539">
    <property type="component" value="Chromosome"/>
</dbReference>
<reference evidence="2" key="2">
    <citation type="submission" date="2022-06" db="EMBL/GenBank/DDBJ databases">
        <title>Thermospira aquatica gen. nov., sp. nov.</title>
        <authorList>
            <person name="Ben Ali Gam Z."/>
            <person name="Labat M."/>
        </authorList>
    </citation>
    <scope>NUCLEOTIDE SEQUENCE</scope>
    <source>
        <strain evidence="2">F1F22</strain>
    </source>
</reference>
<evidence type="ECO:0000313" key="3">
    <source>
        <dbReference type="Proteomes" id="UP001056539"/>
    </source>
</evidence>
<organism evidence="2 3">
    <name type="scientific">Thermospira aquatica</name>
    <dbReference type="NCBI Taxonomy" id="2828656"/>
    <lineage>
        <taxon>Bacteria</taxon>
        <taxon>Pseudomonadati</taxon>
        <taxon>Spirochaetota</taxon>
        <taxon>Spirochaetia</taxon>
        <taxon>Brevinematales</taxon>
        <taxon>Thermospiraceae</taxon>
        <taxon>Thermospira</taxon>
    </lineage>
</organism>
<reference evidence="2" key="1">
    <citation type="submission" date="2021-04" db="EMBL/GenBank/DDBJ databases">
        <authorList>
            <person name="Postec A."/>
        </authorList>
    </citation>
    <scope>NUCLEOTIDE SEQUENCE</scope>
    <source>
        <strain evidence="2">F1F22</strain>
    </source>
</reference>
<dbReference type="AlphaFoldDB" id="A0AAX3BA86"/>
<proteinExistence type="predicted"/>